<keyword evidence="9" id="KW-0175">Coiled coil</keyword>
<dbReference type="EMBL" id="CP001100">
    <property type="protein sequence ID" value="ACF14361.1"/>
    <property type="molecule type" value="Genomic_DNA"/>
</dbReference>
<keyword evidence="5" id="KW-0378">Hydrolase</keyword>
<evidence type="ECO:0000256" key="2">
    <source>
        <dbReference type="ARBA" id="ARBA00007261"/>
    </source>
</evidence>
<dbReference type="InterPro" id="IPR050626">
    <property type="entry name" value="Peptidase_M16"/>
</dbReference>
<dbReference type="STRING" id="517418.Ctha_1907"/>
<dbReference type="HOGENOM" id="CLU_008156_0_0_10"/>
<dbReference type="PANTHER" id="PTHR43690:SF34">
    <property type="entry name" value="ZINC PROTEASE PQQL-LIKE"/>
    <property type="match status" value="1"/>
</dbReference>
<evidence type="ECO:0000256" key="5">
    <source>
        <dbReference type="ARBA" id="ARBA00022801"/>
    </source>
</evidence>
<evidence type="ECO:0000256" key="3">
    <source>
        <dbReference type="ARBA" id="ARBA00022670"/>
    </source>
</evidence>
<evidence type="ECO:0000313" key="14">
    <source>
        <dbReference type="Proteomes" id="UP000001208"/>
    </source>
</evidence>
<dbReference type="InterPro" id="IPR001431">
    <property type="entry name" value="Pept_M16_Zn_BS"/>
</dbReference>
<keyword evidence="3" id="KW-0645">Protease</keyword>
<feature type="domain" description="Peptidase M16 C-terminal" evidence="12">
    <location>
        <begin position="691"/>
        <end position="859"/>
    </location>
</feature>
<comment type="cofactor">
    <cofactor evidence="1">
        <name>Zn(2+)</name>
        <dbReference type="ChEBI" id="CHEBI:29105"/>
    </cofactor>
</comment>
<name>B3QUB2_CHLT3</name>
<gene>
    <name evidence="13" type="ordered locus">Ctha_1907</name>
</gene>
<dbReference type="Pfam" id="PF00675">
    <property type="entry name" value="Peptidase_M16"/>
    <property type="match status" value="1"/>
</dbReference>
<evidence type="ECO:0000256" key="10">
    <source>
        <dbReference type="SAM" id="SignalP"/>
    </source>
</evidence>
<dbReference type="OrthoDB" id="9811314at2"/>
<dbReference type="PROSITE" id="PS00143">
    <property type="entry name" value="INSULINASE"/>
    <property type="match status" value="1"/>
</dbReference>
<keyword evidence="10" id="KW-0732">Signal</keyword>
<evidence type="ECO:0000259" key="12">
    <source>
        <dbReference type="Pfam" id="PF05193"/>
    </source>
</evidence>
<dbReference type="KEGG" id="cts:Ctha_1907"/>
<proteinExistence type="inferred from homology"/>
<feature type="coiled-coil region" evidence="9">
    <location>
        <begin position="381"/>
        <end position="408"/>
    </location>
</feature>
<dbReference type="InterPro" id="IPR011765">
    <property type="entry name" value="Pept_M16_N"/>
</dbReference>
<dbReference type="AlphaFoldDB" id="B3QUB2"/>
<dbReference type="InterPro" id="IPR011249">
    <property type="entry name" value="Metalloenz_LuxS/M16"/>
</dbReference>
<keyword evidence="7" id="KW-0482">Metalloprotease</keyword>
<evidence type="ECO:0000259" key="11">
    <source>
        <dbReference type="Pfam" id="PF00675"/>
    </source>
</evidence>
<evidence type="ECO:0000256" key="4">
    <source>
        <dbReference type="ARBA" id="ARBA00022723"/>
    </source>
</evidence>
<keyword evidence="14" id="KW-1185">Reference proteome</keyword>
<keyword evidence="4" id="KW-0479">Metal-binding</keyword>
<sequence>MARFKFPVLLFLLFILNLTDSVAQDCSLDEPLPVDKNVTIGKLENGLTYIIRKNTRPENRADLRLVVNAGSVLENEQEQGLAHFVEHMSFNGTTHYEKQELVNFLESVGVRFGADLNAYTGFDETVYMLQIPTDSAGLLTTGLDILKEWAHEVSFDGEEIEKERGVIIEEWRSGRGADTRIRDKQFPVIFHNSQYAKRLPIGQKAILDTFQHATLRNFYKKWYRSDMMAVIAVGDFEPKKVESEIREIFSKIPARANVIRRPSYPVPDHKETLIAIATDPEASSSQVAIYHKKAIEEEKTLRDYRKTIVQSLAENMLNQRLDELAKRPTPPYIFGYGYYGSLVRTKDVFALSASVGDTGIAFGLQSLLLEAKRIREFGFSASELLREKKSLLKNIETLYKERDKSESEGFVREYTRHFLTNEPIPGLENEYEYYKQFVPEISLDEVNRLIKEWLKPENRVILVSAPEKESVEIPTEADIRALLRKAETMKVDAYVDNASEEPLLSEADLPEAGKVVSEAKNETLGTVEWILSNGVRVVLKPTDFKNDEILMSAYSKGGTSLVPDSSYIAAVTASSIVRLSGLGQFDAVQLEKKLSGKRVSINPYISELEEGIGGFSTPDDLETLFKLCYLNFTAPRTDTSAFRSYITRFRGLLENRSRQPETAFFDTLQVTLAQHHFRQRVWTSQMFREFSLEKSIQIYKERFRNAGDFTFFFVGNFSPDSLKPLVLKYLGALPASDEKETWRDNGIRLPKKSLHKIVQKGIEKKSRVAMIFTGDFQWSRENRYNIRSLADALEIRLREVLREEKGGTYWIRVSASPEHFPKDAFTFEISFGCNPERVAELLASAKAEIKKVQAEGLDSIYVGKVKESQRRSYETSLKENSFWLSSLEFYDFHGEDENEILKYLSLVESLSAAKIQAAAKKHIDFDRCVEVVLEPESQPED</sequence>
<evidence type="ECO:0000313" key="13">
    <source>
        <dbReference type="EMBL" id="ACF14361.1"/>
    </source>
</evidence>
<evidence type="ECO:0000256" key="8">
    <source>
        <dbReference type="RuleBase" id="RU004447"/>
    </source>
</evidence>
<feature type="chain" id="PRO_5002797722" evidence="10">
    <location>
        <begin position="24"/>
        <end position="941"/>
    </location>
</feature>
<protein>
    <submittedName>
        <fullName evidence="13">Peptidase M16 domain protein</fullName>
    </submittedName>
</protein>
<dbReference type="GO" id="GO:0004222">
    <property type="term" value="F:metalloendopeptidase activity"/>
    <property type="evidence" value="ECO:0007669"/>
    <property type="project" value="InterPro"/>
</dbReference>
<dbReference type="PANTHER" id="PTHR43690">
    <property type="entry name" value="NARDILYSIN"/>
    <property type="match status" value="1"/>
</dbReference>
<organism evidence="13 14">
    <name type="scientific">Chloroherpeton thalassium (strain ATCC 35110 / GB-78)</name>
    <dbReference type="NCBI Taxonomy" id="517418"/>
    <lineage>
        <taxon>Bacteria</taxon>
        <taxon>Pseudomonadati</taxon>
        <taxon>Chlorobiota</taxon>
        <taxon>Chlorobiia</taxon>
        <taxon>Chlorobiales</taxon>
        <taxon>Chloroherpetonaceae</taxon>
        <taxon>Chloroherpeton</taxon>
    </lineage>
</organism>
<dbReference type="eggNOG" id="COG0612">
    <property type="taxonomic scope" value="Bacteria"/>
</dbReference>
<feature type="domain" description="Peptidase M16 C-terminal" evidence="12">
    <location>
        <begin position="210"/>
        <end position="391"/>
    </location>
</feature>
<dbReference type="Pfam" id="PF05193">
    <property type="entry name" value="Peptidase_M16_C"/>
    <property type="match status" value="2"/>
</dbReference>
<reference evidence="13 14" key="1">
    <citation type="submission" date="2008-06" db="EMBL/GenBank/DDBJ databases">
        <title>Complete sequence of Chloroherpeton thalassium ATCC 35110.</title>
        <authorList>
            <consortium name="US DOE Joint Genome Institute"/>
            <person name="Lucas S."/>
            <person name="Copeland A."/>
            <person name="Lapidus A."/>
            <person name="Glavina del Rio T."/>
            <person name="Dalin E."/>
            <person name="Tice H."/>
            <person name="Bruce D."/>
            <person name="Goodwin L."/>
            <person name="Pitluck S."/>
            <person name="Schmutz J."/>
            <person name="Larimer F."/>
            <person name="Land M."/>
            <person name="Hauser L."/>
            <person name="Kyrpides N."/>
            <person name="Mikhailova N."/>
            <person name="Liu Z."/>
            <person name="Li T."/>
            <person name="Zhao F."/>
            <person name="Overmann J."/>
            <person name="Bryant D.A."/>
            <person name="Richardson P."/>
        </authorList>
    </citation>
    <scope>NUCLEOTIDE SEQUENCE [LARGE SCALE GENOMIC DNA]</scope>
    <source>
        <strain evidence="14">ATCC 35110 / GB-78</strain>
    </source>
</reference>
<evidence type="ECO:0000256" key="7">
    <source>
        <dbReference type="ARBA" id="ARBA00023049"/>
    </source>
</evidence>
<dbReference type="GO" id="GO:0006508">
    <property type="term" value="P:proteolysis"/>
    <property type="evidence" value="ECO:0007669"/>
    <property type="project" value="UniProtKB-KW"/>
</dbReference>
<evidence type="ECO:0000256" key="9">
    <source>
        <dbReference type="SAM" id="Coils"/>
    </source>
</evidence>
<dbReference type="Gene3D" id="3.30.830.10">
    <property type="entry name" value="Metalloenzyme, LuxS/M16 peptidase-like"/>
    <property type="match status" value="4"/>
</dbReference>
<evidence type="ECO:0000256" key="1">
    <source>
        <dbReference type="ARBA" id="ARBA00001947"/>
    </source>
</evidence>
<feature type="domain" description="Peptidase M16 N-terminal" evidence="11">
    <location>
        <begin position="50"/>
        <end position="171"/>
    </location>
</feature>
<comment type="similarity">
    <text evidence="2 8">Belongs to the peptidase M16 family.</text>
</comment>
<feature type="signal peptide" evidence="10">
    <location>
        <begin position="1"/>
        <end position="23"/>
    </location>
</feature>
<dbReference type="SUPFAM" id="SSF63411">
    <property type="entry name" value="LuxS/MPP-like metallohydrolase"/>
    <property type="match status" value="4"/>
</dbReference>
<dbReference type="Proteomes" id="UP000001208">
    <property type="component" value="Chromosome"/>
</dbReference>
<accession>B3QUB2</accession>
<dbReference type="GO" id="GO:0046872">
    <property type="term" value="F:metal ion binding"/>
    <property type="evidence" value="ECO:0007669"/>
    <property type="project" value="UniProtKB-KW"/>
</dbReference>
<evidence type="ECO:0000256" key="6">
    <source>
        <dbReference type="ARBA" id="ARBA00022833"/>
    </source>
</evidence>
<keyword evidence="6" id="KW-0862">Zinc</keyword>
<dbReference type="InterPro" id="IPR007863">
    <property type="entry name" value="Peptidase_M16_C"/>
</dbReference>